<dbReference type="Pfam" id="PF14464">
    <property type="entry name" value="Prok-JAB"/>
    <property type="match status" value="1"/>
</dbReference>
<keyword evidence="8" id="KW-1185">Reference proteome</keyword>
<protein>
    <recommendedName>
        <fullName evidence="6">JAB1/MPN/MOV34 metalloenzyme domain-containing protein</fullName>
    </recommendedName>
</protein>
<evidence type="ECO:0000256" key="1">
    <source>
        <dbReference type="ARBA" id="ARBA00022670"/>
    </source>
</evidence>
<dbReference type="EMBL" id="WVIC01000014">
    <property type="protein sequence ID" value="NCJ06583.1"/>
    <property type="molecule type" value="Genomic_DNA"/>
</dbReference>
<name>A0A8K1ZYT3_9CYAN</name>
<keyword evidence="4" id="KW-0862">Zinc</keyword>
<dbReference type="SMART" id="SM00232">
    <property type="entry name" value="JAB_MPN"/>
    <property type="match status" value="1"/>
</dbReference>
<comment type="caution">
    <text evidence="7">The sequence shown here is derived from an EMBL/GenBank/DDBJ whole genome shotgun (WGS) entry which is preliminary data.</text>
</comment>
<dbReference type="AlphaFoldDB" id="A0A8K1ZYT3"/>
<keyword evidence="3" id="KW-0378">Hydrolase</keyword>
<accession>A0A8K1ZYT3</accession>
<evidence type="ECO:0000256" key="2">
    <source>
        <dbReference type="ARBA" id="ARBA00022723"/>
    </source>
</evidence>
<dbReference type="Proteomes" id="UP000607397">
    <property type="component" value="Unassembled WGS sequence"/>
</dbReference>
<evidence type="ECO:0000313" key="8">
    <source>
        <dbReference type="Proteomes" id="UP000607397"/>
    </source>
</evidence>
<organism evidence="7 8">
    <name type="scientific">Petrachloros mirabilis ULC683</name>
    <dbReference type="NCBI Taxonomy" id="2781853"/>
    <lineage>
        <taxon>Bacteria</taxon>
        <taxon>Bacillati</taxon>
        <taxon>Cyanobacteriota</taxon>
        <taxon>Cyanophyceae</taxon>
        <taxon>Synechococcales</taxon>
        <taxon>Petrachlorosaceae</taxon>
        <taxon>Petrachloros</taxon>
        <taxon>Petrachloros mirabilis</taxon>
    </lineage>
</organism>
<evidence type="ECO:0000256" key="5">
    <source>
        <dbReference type="ARBA" id="ARBA00023049"/>
    </source>
</evidence>
<evidence type="ECO:0000313" key="7">
    <source>
        <dbReference type="EMBL" id="NCJ06583.1"/>
    </source>
</evidence>
<keyword evidence="1" id="KW-0645">Protease</keyword>
<reference evidence="7" key="1">
    <citation type="submission" date="2019-12" db="EMBL/GenBank/DDBJ databases">
        <title>High-Quality draft genome sequences of three cyanobacteria isolated from the limestone walls of the Old Cathedral of Coimbra.</title>
        <authorList>
            <person name="Tiago I."/>
            <person name="Soares F."/>
            <person name="Portugal A."/>
        </authorList>
    </citation>
    <scope>NUCLEOTIDE SEQUENCE [LARGE SCALE GENOMIC DNA]</scope>
    <source>
        <strain evidence="7">C</strain>
    </source>
</reference>
<dbReference type="GO" id="GO:0006508">
    <property type="term" value="P:proteolysis"/>
    <property type="evidence" value="ECO:0007669"/>
    <property type="project" value="UniProtKB-KW"/>
</dbReference>
<evidence type="ECO:0000256" key="4">
    <source>
        <dbReference type="ARBA" id="ARBA00022833"/>
    </source>
</evidence>
<feature type="domain" description="JAB1/MPN/MOV34 metalloenzyme" evidence="6">
    <location>
        <begin position="3"/>
        <end position="145"/>
    </location>
</feature>
<dbReference type="GO" id="GO:0008235">
    <property type="term" value="F:metalloexopeptidase activity"/>
    <property type="evidence" value="ECO:0007669"/>
    <property type="project" value="TreeGrafter"/>
</dbReference>
<dbReference type="InterPro" id="IPR028090">
    <property type="entry name" value="JAB_dom_prok"/>
</dbReference>
<dbReference type="FunFam" id="3.40.140.10:FF:000085">
    <property type="entry name" value="Mov34/MPN/PAD-1 family protein"/>
    <property type="match status" value="1"/>
</dbReference>
<evidence type="ECO:0000256" key="3">
    <source>
        <dbReference type="ARBA" id="ARBA00022801"/>
    </source>
</evidence>
<evidence type="ECO:0000259" key="6">
    <source>
        <dbReference type="SMART" id="SM00232"/>
    </source>
</evidence>
<dbReference type="SUPFAM" id="SSF102712">
    <property type="entry name" value="JAB1/MPN domain"/>
    <property type="match status" value="1"/>
</dbReference>
<keyword evidence="2" id="KW-0479">Metal-binding</keyword>
<gene>
    <name evidence="7" type="ORF">GS597_08715</name>
</gene>
<dbReference type="PANTHER" id="PTHR34858">
    <property type="entry name" value="CYSO-CYSTEINE PEPTIDASE"/>
    <property type="match status" value="1"/>
</dbReference>
<dbReference type="GO" id="GO:0008270">
    <property type="term" value="F:zinc ion binding"/>
    <property type="evidence" value="ECO:0007669"/>
    <property type="project" value="TreeGrafter"/>
</dbReference>
<dbReference type="PANTHER" id="PTHR34858:SF1">
    <property type="entry name" value="CYSO-CYSTEINE PEPTIDASE"/>
    <property type="match status" value="1"/>
</dbReference>
<sequence>MCDRTFLAQIQGHSERAYPHECCGLLLGSLATDTQPKQVREVRGTQNVWNDHRKDISAVEATQTCEDRYWIDPNEVMAAQKYARAKGWDIIGIYHSHPDHVAVPSECDRQWAWPHYSYVIVSVNSGAAHDVQSWVLDDQHRFQPEVITAR</sequence>
<dbReference type="Gene3D" id="3.40.140.10">
    <property type="entry name" value="Cytidine Deaminase, domain 2"/>
    <property type="match status" value="1"/>
</dbReference>
<dbReference type="InterPro" id="IPR000555">
    <property type="entry name" value="JAMM/MPN+_dom"/>
</dbReference>
<keyword evidence="5" id="KW-0482">Metalloprotease</keyword>
<dbReference type="InterPro" id="IPR051929">
    <property type="entry name" value="VirAsm_ModProt"/>
</dbReference>
<dbReference type="CDD" id="cd08070">
    <property type="entry name" value="MPN_like"/>
    <property type="match status" value="1"/>
</dbReference>
<proteinExistence type="predicted"/>